<accession>A0ABD5RW10</accession>
<gene>
    <name evidence="1" type="ORF">ACFQE1_04320</name>
</gene>
<sequence>MREGVAADVDAADPVAARAYLASHSDSPVAIEQLLEQLRYGALCSWCFSHLRPSPACRPSAPGAGRTWVADGLLRYCDREQCGERASLDGPDPTASRDKGQLFDHYHNALASLEEFYALESNGFAVDVDAGEGAIREACRDRRSGEGVRVIAEAITASLSRP</sequence>
<evidence type="ECO:0000313" key="1">
    <source>
        <dbReference type="EMBL" id="MFC6723624.1"/>
    </source>
</evidence>
<proteinExistence type="predicted"/>
<dbReference type="AlphaFoldDB" id="A0ABD5RW10"/>
<reference evidence="1 2" key="1">
    <citation type="journal article" date="2019" name="Int. J. Syst. Evol. Microbiol.">
        <title>The Global Catalogue of Microorganisms (GCM) 10K type strain sequencing project: providing services to taxonomists for standard genome sequencing and annotation.</title>
        <authorList>
            <consortium name="The Broad Institute Genomics Platform"/>
            <consortium name="The Broad Institute Genome Sequencing Center for Infectious Disease"/>
            <person name="Wu L."/>
            <person name="Ma J."/>
        </authorList>
    </citation>
    <scope>NUCLEOTIDE SEQUENCE [LARGE SCALE GENOMIC DNA]</scope>
    <source>
        <strain evidence="1 2">NBRC 111368</strain>
    </source>
</reference>
<organism evidence="1 2">
    <name type="scientific">Halobium palmae</name>
    <dbReference type="NCBI Taxonomy" id="1776492"/>
    <lineage>
        <taxon>Archaea</taxon>
        <taxon>Methanobacteriati</taxon>
        <taxon>Methanobacteriota</taxon>
        <taxon>Stenosarchaea group</taxon>
        <taxon>Halobacteria</taxon>
        <taxon>Halobacteriales</taxon>
        <taxon>Haloferacaceae</taxon>
        <taxon>Halobium</taxon>
    </lineage>
</organism>
<comment type="caution">
    <text evidence="1">The sequence shown here is derived from an EMBL/GenBank/DDBJ whole genome shotgun (WGS) entry which is preliminary data.</text>
</comment>
<name>A0ABD5RW10_9EURY</name>
<dbReference type="Proteomes" id="UP001596328">
    <property type="component" value="Unassembled WGS sequence"/>
</dbReference>
<evidence type="ECO:0000313" key="2">
    <source>
        <dbReference type="Proteomes" id="UP001596328"/>
    </source>
</evidence>
<keyword evidence="2" id="KW-1185">Reference proteome</keyword>
<protein>
    <submittedName>
        <fullName evidence="1">Uncharacterized protein</fullName>
    </submittedName>
</protein>
<dbReference type="EMBL" id="JBHSWU010000030">
    <property type="protein sequence ID" value="MFC6723624.1"/>
    <property type="molecule type" value="Genomic_DNA"/>
</dbReference>